<dbReference type="AlphaFoldDB" id="A0AA43KEB9"/>
<comment type="caution">
    <text evidence="1">The sequence shown here is derived from an EMBL/GenBank/DDBJ whole genome shotgun (WGS) entry which is preliminary data.</text>
</comment>
<sequence length="953" mass="107353">MAIKPWYKIDGLTPRDDLREGKPLDASEFAVHLDKVRDKTAPAYYQDPEQFFNRTYLTKYLTEFSAQVVRRLSGEKTETSAVFNLATQFGGGKTHALTLLYHLAKGGSTANNWTGVQKILQKAGISSVPEAAIAVFVGTEFDSLKGRGGDDGTSLRKTPWGEIAYQLGGEAALSVLAQHEAEFIEPKGDVIKQFLPKDKPCLILMDEIINYVSTYRPKGYHNSLYNFIQALSETARGLDNVVLVVSIPASEMEYTSADEGDEQRFKKMLDRVGKPIMMSAEAETSEIIRRRLFEWDAAAVNADGRIMLPKDAIATSNEYADWVLDHRQQLPSWFPVDNPRETFYATYPFHPSVLLVFERKWQILPRFQRTRGVLRLLALWVSNAYQQGYQGAHRDPLITLGTAPLDDPQFRAAVFEQLGEERLEGAVTTDICGKKDSHALRLDGEADDQIKKARLHRKVTTTIFFESNGGVLSAESTIPEIRLAVAEPSLDIGNVETVLETLATHCYYLAIEKNKYSFSLSPNLNKILADRRANIQSSRITELVRAEIKKVFSSHPQIQLIDFPKSSSDIPNQPILNLVILPPEDSLQDSQTLKKIESMTREFGTSNRTFKSGIIWSIADSDTKLREEARKVLAWEDIRDQEKGLNDDQKRQLEENLKKSLSNLKESVWNAYKFVALLGKDNKIRTIDFGQINSSQCDKLVNLIIHRLSHSDELVQNIVPRFLVRNWPPAFEEWSTKAVRDAFFSSPLFPRLLNSECVKTAIAQGVKEGTLAYVGKTSNSYEPFHYQCALKPADVEISEDMFIITQHTAESYQTALDPGTENPSTPTQAEVTNSYILVNNHGNSTAVTNVREKNPQPYISNNINNAHQPQDEPMEVIPPVPLASLLKWHSTITPQKWMNFYTKVLTKFTTDQDVKLTLKVEIMVEGKIAPHKIEETKVSLAELGLDTHVETDI</sequence>
<dbReference type="EMBL" id="JANQDL010000048">
    <property type="protein sequence ID" value="MDH6063434.1"/>
    <property type="molecule type" value="Genomic_DNA"/>
</dbReference>
<organism evidence="1 2">
    <name type="scientific">Umezakia ovalisporum FSS-62</name>
    <dbReference type="NCBI Taxonomy" id="2971776"/>
    <lineage>
        <taxon>Bacteria</taxon>
        <taxon>Bacillati</taxon>
        <taxon>Cyanobacteriota</taxon>
        <taxon>Cyanophyceae</taxon>
        <taxon>Nostocales</taxon>
        <taxon>Nodulariaceae</taxon>
        <taxon>Umezakia</taxon>
    </lineage>
</organism>
<accession>A0AA43KEB9</accession>
<reference evidence="1 2" key="1">
    <citation type="journal article" date="2023" name="J. Phycol.">
        <title>Chrysosporum ovalisporum is synonymous with the true-branching cyanobacterium Umezakia natans (Nostocales/Aphanizomenonaceae).</title>
        <authorList>
            <person name="McGregor G.B."/>
            <person name="Sendall B.C."/>
            <person name="Niiyama Y."/>
            <person name="Tuji A."/>
            <person name="Willis A."/>
        </authorList>
    </citation>
    <scope>NUCLEOTIDE SEQUENCE [LARGE SCALE GENOMIC DNA]</scope>
    <source>
        <strain evidence="1 2">FSS-62</strain>
    </source>
</reference>
<gene>
    <name evidence="1" type="ORF">NWP23_06520</name>
</gene>
<proteinExistence type="predicted"/>
<evidence type="ECO:0000313" key="1">
    <source>
        <dbReference type="EMBL" id="MDH6063434.1"/>
    </source>
</evidence>
<protein>
    <submittedName>
        <fullName evidence="1">DUF499 domain-containing protein</fullName>
    </submittedName>
</protein>
<name>A0AA43KEB9_9CYAN</name>
<dbReference type="Pfam" id="PF04465">
    <property type="entry name" value="DUF499"/>
    <property type="match status" value="1"/>
</dbReference>
<dbReference type="InterPro" id="IPR007555">
    <property type="entry name" value="DUF499"/>
</dbReference>
<evidence type="ECO:0000313" key="2">
    <source>
        <dbReference type="Proteomes" id="UP001159370"/>
    </source>
</evidence>
<dbReference type="Proteomes" id="UP001159370">
    <property type="component" value="Unassembled WGS sequence"/>
</dbReference>
<dbReference type="RefSeq" id="WP_280700572.1">
    <property type="nucleotide sequence ID" value="NZ_JANQDL010000048.1"/>
</dbReference>